<evidence type="ECO:0000256" key="9">
    <source>
        <dbReference type="RuleBase" id="RU363066"/>
    </source>
</evidence>
<dbReference type="GO" id="GO:0005737">
    <property type="term" value="C:cytoplasm"/>
    <property type="evidence" value="ECO:0007669"/>
    <property type="project" value="TreeGrafter"/>
</dbReference>
<dbReference type="PANTHER" id="PTHR43442">
    <property type="entry name" value="GLUCONOKINASE-RELATED"/>
    <property type="match status" value="1"/>
</dbReference>
<dbReference type="CDD" id="cd02021">
    <property type="entry name" value="GntK"/>
    <property type="match status" value="1"/>
</dbReference>
<dbReference type="InterPro" id="IPR027417">
    <property type="entry name" value="P-loop_NTPase"/>
</dbReference>
<evidence type="ECO:0000256" key="6">
    <source>
        <dbReference type="ARBA" id="ARBA00022777"/>
    </source>
</evidence>
<dbReference type="Pfam" id="PF13671">
    <property type="entry name" value="AAA_33"/>
    <property type="match status" value="1"/>
</dbReference>
<protein>
    <recommendedName>
        <fullName evidence="3 9">Gluconokinase</fullName>
        <ecNumber evidence="3 9">2.7.1.12</ecNumber>
    </recommendedName>
</protein>
<dbReference type="InterPro" id="IPR006001">
    <property type="entry name" value="Therm_gnt_kin"/>
</dbReference>
<evidence type="ECO:0000256" key="2">
    <source>
        <dbReference type="ARBA" id="ARBA00008420"/>
    </source>
</evidence>
<proteinExistence type="inferred from homology"/>
<organism evidence="11 12">
    <name type="scientific">Agromyces archimandritae</name>
    <dbReference type="NCBI Taxonomy" id="2781962"/>
    <lineage>
        <taxon>Bacteria</taxon>
        <taxon>Bacillati</taxon>
        <taxon>Actinomycetota</taxon>
        <taxon>Actinomycetes</taxon>
        <taxon>Micrococcales</taxon>
        <taxon>Microbacteriaceae</taxon>
        <taxon>Agromyces</taxon>
    </lineage>
</organism>
<dbReference type="EMBL" id="CP071696">
    <property type="protein sequence ID" value="QTX04146.1"/>
    <property type="molecule type" value="Genomic_DNA"/>
</dbReference>
<keyword evidence="5 9" id="KW-0547">Nucleotide-binding</keyword>
<evidence type="ECO:0000256" key="7">
    <source>
        <dbReference type="ARBA" id="ARBA00022840"/>
    </source>
</evidence>
<name>A0A975IPL9_9MICO</name>
<dbReference type="Proteomes" id="UP000671914">
    <property type="component" value="Chromosome"/>
</dbReference>
<keyword evidence="7 9" id="KW-0067">ATP-binding</keyword>
<evidence type="ECO:0000256" key="3">
    <source>
        <dbReference type="ARBA" id="ARBA00012054"/>
    </source>
</evidence>
<feature type="transmembrane region" description="Helical" evidence="10">
    <location>
        <begin position="67"/>
        <end position="89"/>
    </location>
</feature>
<comment type="similarity">
    <text evidence="2 9">Belongs to the gluconokinase GntK/GntV family.</text>
</comment>
<reference evidence="11" key="1">
    <citation type="submission" date="2021-03" db="EMBL/GenBank/DDBJ databases">
        <title>Agromyces archimandritus sp. nov., isolated from the cockroach Archimandrita tessellata.</title>
        <authorList>
            <person name="Guzman J."/>
            <person name="Ortuzar M."/>
            <person name="Poehlein A."/>
            <person name="Daniel R."/>
            <person name="Trujillo M."/>
            <person name="Vilcinskas A."/>
        </authorList>
    </citation>
    <scope>NUCLEOTIDE SEQUENCE</scope>
    <source>
        <strain evidence="11">G127AT</strain>
    </source>
</reference>
<evidence type="ECO:0000256" key="5">
    <source>
        <dbReference type="ARBA" id="ARBA00022741"/>
    </source>
</evidence>
<evidence type="ECO:0000256" key="8">
    <source>
        <dbReference type="ARBA" id="ARBA00048090"/>
    </source>
</evidence>
<dbReference type="PANTHER" id="PTHR43442:SF3">
    <property type="entry name" value="GLUCONOKINASE-RELATED"/>
    <property type="match status" value="1"/>
</dbReference>
<dbReference type="KEGG" id="aarc:G127AT_12720"/>
<dbReference type="Gene3D" id="3.40.50.300">
    <property type="entry name" value="P-loop containing nucleotide triphosphate hydrolases"/>
    <property type="match status" value="1"/>
</dbReference>
<keyword evidence="10" id="KW-0812">Transmembrane</keyword>
<dbReference type="SUPFAM" id="SSF52540">
    <property type="entry name" value="P-loop containing nucleoside triphosphate hydrolases"/>
    <property type="match status" value="1"/>
</dbReference>
<dbReference type="GO" id="GO:0005975">
    <property type="term" value="P:carbohydrate metabolic process"/>
    <property type="evidence" value="ECO:0007669"/>
    <property type="project" value="InterPro"/>
</dbReference>
<keyword evidence="4 9" id="KW-0808">Transferase</keyword>
<dbReference type="RefSeq" id="WP_210897452.1">
    <property type="nucleotide sequence ID" value="NZ_CP071696.1"/>
</dbReference>
<accession>A0A975IPL9</accession>
<keyword evidence="12" id="KW-1185">Reference proteome</keyword>
<dbReference type="NCBIfam" id="TIGR01313">
    <property type="entry name" value="therm_gnt_kin"/>
    <property type="match status" value="1"/>
</dbReference>
<keyword evidence="10" id="KW-0472">Membrane</keyword>
<sequence length="179" mass="19298">MDPAPQPSTPQRLVVMGVQGSGKSTLGRLLAERLGAVFIDADDLHPEANRRKMASGMPLDDDDRRPWLDAVAAAFAAAPPPVVLACSALRRRYRDRVREAVPDAVFVHPAGTRSLLRQRLAGRDHEFMPARLLDGQLATLEPLEADEAGFDVTIGPPPGEIVDGILERLAEGEPGRLGD</sequence>
<gene>
    <name evidence="11" type="ORF">G127AT_12720</name>
</gene>
<evidence type="ECO:0000256" key="4">
    <source>
        <dbReference type="ARBA" id="ARBA00022679"/>
    </source>
</evidence>
<evidence type="ECO:0000256" key="1">
    <source>
        <dbReference type="ARBA" id="ARBA00004761"/>
    </source>
</evidence>
<dbReference type="GO" id="GO:0005524">
    <property type="term" value="F:ATP binding"/>
    <property type="evidence" value="ECO:0007669"/>
    <property type="project" value="UniProtKB-KW"/>
</dbReference>
<comment type="pathway">
    <text evidence="1">Carbohydrate acid metabolism.</text>
</comment>
<evidence type="ECO:0000313" key="12">
    <source>
        <dbReference type="Proteomes" id="UP000671914"/>
    </source>
</evidence>
<keyword evidence="6 9" id="KW-0418">Kinase</keyword>
<dbReference type="EC" id="2.7.1.12" evidence="3 9"/>
<evidence type="ECO:0000256" key="10">
    <source>
        <dbReference type="SAM" id="Phobius"/>
    </source>
</evidence>
<keyword evidence="10" id="KW-1133">Transmembrane helix</keyword>
<dbReference type="AlphaFoldDB" id="A0A975IPL9"/>
<evidence type="ECO:0000313" key="11">
    <source>
        <dbReference type="EMBL" id="QTX04146.1"/>
    </source>
</evidence>
<comment type="catalytic activity">
    <reaction evidence="8 9">
        <text>D-gluconate + ATP = 6-phospho-D-gluconate + ADP + H(+)</text>
        <dbReference type="Rhea" id="RHEA:19433"/>
        <dbReference type="ChEBI" id="CHEBI:15378"/>
        <dbReference type="ChEBI" id="CHEBI:18391"/>
        <dbReference type="ChEBI" id="CHEBI:30616"/>
        <dbReference type="ChEBI" id="CHEBI:58759"/>
        <dbReference type="ChEBI" id="CHEBI:456216"/>
        <dbReference type="EC" id="2.7.1.12"/>
    </reaction>
</comment>
<dbReference type="GO" id="GO:0046316">
    <property type="term" value="F:gluconokinase activity"/>
    <property type="evidence" value="ECO:0007669"/>
    <property type="project" value="UniProtKB-EC"/>
</dbReference>